<dbReference type="FunFam" id="3.30.420.10:FF:000063">
    <property type="entry name" value="Retrovirus-related Pol polyprotein from transposon 297-like Protein"/>
    <property type="match status" value="1"/>
</dbReference>
<dbReference type="AlphaFoldDB" id="A0A0K2UQT1"/>
<dbReference type="OrthoDB" id="6366253at2759"/>
<feature type="domain" description="Integrase catalytic" evidence="2">
    <location>
        <begin position="237"/>
        <end position="403"/>
    </location>
</feature>
<dbReference type="PANTHER" id="PTHR37984">
    <property type="entry name" value="PROTEIN CBG26694"/>
    <property type="match status" value="1"/>
</dbReference>
<dbReference type="Gene3D" id="1.10.340.70">
    <property type="match status" value="1"/>
</dbReference>
<evidence type="ECO:0000259" key="2">
    <source>
        <dbReference type="PROSITE" id="PS50994"/>
    </source>
</evidence>
<dbReference type="InterPro" id="IPR012337">
    <property type="entry name" value="RNaseH-like_sf"/>
</dbReference>
<dbReference type="GO" id="GO:0003676">
    <property type="term" value="F:nucleic acid binding"/>
    <property type="evidence" value="ECO:0007669"/>
    <property type="project" value="InterPro"/>
</dbReference>
<dbReference type="GO" id="GO:0003964">
    <property type="term" value="F:RNA-directed DNA polymerase activity"/>
    <property type="evidence" value="ECO:0007669"/>
    <property type="project" value="UniProtKB-EC"/>
</dbReference>
<accession>A0A0K2UQT1</accession>
<evidence type="ECO:0000313" key="3">
    <source>
        <dbReference type="EMBL" id="CDW40232.1"/>
    </source>
</evidence>
<dbReference type="GO" id="GO:0015074">
    <property type="term" value="P:DNA integration"/>
    <property type="evidence" value="ECO:0007669"/>
    <property type="project" value="InterPro"/>
</dbReference>
<dbReference type="PANTHER" id="PTHR37984:SF7">
    <property type="entry name" value="INTEGRASE CATALYTIC DOMAIN-CONTAINING PROTEIN"/>
    <property type="match status" value="1"/>
</dbReference>
<dbReference type="EMBL" id="HACA01022871">
    <property type="protein sequence ID" value="CDW40232.1"/>
    <property type="molecule type" value="Transcribed_RNA"/>
</dbReference>
<dbReference type="InterPro" id="IPR041588">
    <property type="entry name" value="Integrase_H2C2"/>
</dbReference>
<dbReference type="InterPro" id="IPR050951">
    <property type="entry name" value="Retrovirus_Pol_polyprotein"/>
</dbReference>
<dbReference type="FunFam" id="1.10.340.70:FF:000003">
    <property type="entry name" value="Protein CBG25708"/>
    <property type="match status" value="1"/>
</dbReference>
<dbReference type="Pfam" id="PF17921">
    <property type="entry name" value="Integrase_H2C2"/>
    <property type="match status" value="1"/>
</dbReference>
<organism evidence="3">
    <name type="scientific">Lepeophtheirus salmonis</name>
    <name type="common">Salmon louse</name>
    <name type="synonym">Caligus salmonis</name>
    <dbReference type="NCBI Taxonomy" id="72036"/>
    <lineage>
        <taxon>Eukaryota</taxon>
        <taxon>Metazoa</taxon>
        <taxon>Ecdysozoa</taxon>
        <taxon>Arthropoda</taxon>
        <taxon>Crustacea</taxon>
        <taxon>Multicrustacea</taxon>
        <taxon>Hexanauplia</taxon>
        <taxon>Copepoda</taxon>
        <taxon>Siphonostomatoida</taxon>
        <taxon>Caligidae</taxon>
        <taxon>Lepeophtheirus</taxon>
    </lineage>
</organism>
<dbReference type="EC" id="2.7.7.49" evidence="1"/>
<sequence length="533" mass="61007">LPEFTLITDHQPLVTIINKKTLDAVDNTRIQRLKSYLTPYDFKTVWKRGKDNRMADALSRSPVDKPTQGDDDFTQDMYGSIHTITANLLDTLNNSDISQIECDPITLESIARDPILEEIAEASRNDPIFRLLKDNILGKMDKHNINPVLKPYSKILPHLTIDDDLILFGDRIIIPQLKRDQILQRLHSSHQGTEKTLKRARQTIFWPGITADIRNIIEACEECQTRRSSLPKEPLKSDPAPRDVFQEIATDFFEVRGKHYLAIVDRYSNFLLVHKFSSAPTSKSLISSLLHHIATFGRPLRIFSDGGLQFTAAETQNFFARWGIAHRLSSPHFPQSNGLAESAVKSIKALLLKTGNTESEAFQEGLLELRNTPLRHGSLSPSQIVFGRPMRSRLPARNLSLAEDWQERLNEHDRHIARQHEYAKNHYNKTSNELKPIPIGSKVWIQDPTSKIWDRTATVQGKKQDREYLLLLPSGRTLCRNRRFIRILRTGEDIITTPQCESTLKDNSQTDEPSNLQRPKRLRFAPIKFTPSD</sequence>
<proteinExistence type="predicted"/>
<dbReference type="InterPro" id="IPR036397">
    <property type="entry name" value="RNaseH_sf"/>
</dbReference>
<dbReference type="PROSITE" id="PS50994">
    <property type="entry name" value="INTEGRASE"/>
    <property type="match status" value="1"/>
</dbReference>
<dbReference type="InterPro" id="IPR001584">
    <property type="entry name" value="Integrase_cat-core"/>
</dbReference>
<evidence type="ECO:0000256" key="1">
    <source>
        <dbReference type="ARBA" id="ARBA00012493"/>
    </source>
</evidence>
<name>A0A0K2UQT1_LEPSM</name>
<protein>
    <recommendedName>
        <fullName evidence="1">RNA-directed DNA polymerase</fullName>
        <ecNumber evidence="1">2.7.7.49</ecNumber>
    </recommendedName>
</protein>
<dbReference type="SUPFAM" id="SSF53098">
    <property type="entry name" value="Ribonuclease H-like"/>
    <property type="match status" value="1"/>
</dbReference>
<dbReference type="Gene3D" id="3.30.420.10">
    <property type="entry name" value="Ribonuclease H-like superfamily/Ribonuclease H"/>
    <property type="match status" value="1"/>
</dbReference>
<dbReference type="Pfam" id="PF00665">
    <property type="entry name" value="rve"/>
    <property type="match status" value="1"/>
</dbReference>
<reference evidence="3" key="1">
    <citation type="submission" date="2014-05" db="EMBL/GenBank/DDBJ databases">
        <authorList>
            <person name="Chronopoulou M."/>
        </authorList>
    </citation>
    <scope>NUCLEOTIDE SEQUENCE</scope>
    <source>
        <tissue evidence="3">Whole organism</tissue>
    </source>
</reference>
<feature type="non-terminal residue" evidence="3">
    <location>
        <position position="1"/>
    </location>
</feature>